<evidence type="ECO:0000313" key="3">
    <source>
        <dbReference type="Proteomes" id="UP000322873"/>
    </source>
</evidence>
<feature type="compositionally biased region" description="Polar residues" evidence="1">
    <location>
        <begin position="63"/>
        <end position="82"/>
    </location>
</feature>
<name>A0A5M9K0U3_MONFR</name>
<dbReference type="EMBL" id="VICG01000004">
    <property type="protein sequence ID" value="KAA8572515.1"/>
    <property type="molecule type" value="Genomic_DNA"/>
</dbReference>
<gene>
    <name evidence="2" type="ORF">EYC84_003131</name>
</gene>
<protein>
    <submittedName>
        <fullName evidence="2">Uncharacterized protein</fullName>
    </submittedName>
</protein>
<evidence type="ECO:0000256" key="1">
    <source>
        <dbReference type="SAM" id="MobiDB-lite"/>
    </source>
</evidence>
<proteinExistence type="predicted"/>
<feature type="compositionally biased region" description="Basic and acidic residues" evidence="1">
    <location>
        <begin position="24"/>
        <end position="37"/>
    </location>
</feature>
<accession>A0A5M9K0U3</accession>
<evidence type="ECO:0000313" key="2">
    <source>
        <dbReference type="EMBL" id="KAA8572515.1"/>
    </source>
</evidence>
<keyword evidence="3" id="KW-1185">Reference proteome</keyword>
<organism evidence="2 3">
    <name type="scientific">Monilinia fructicola</name>
    <name type="common">Brown rot fungus</name>
    <name type="synonym">Ciboria fructicola</name>
    <dbReference type="NCBI Taxonomy" id="38448"/>
    <lineage>
        <taxon>Eukaryota</taxon>
        <taxon>Fungi</taxon>
        <taxon>Dikarya</taxon>
        <taxon>Ascomycota</taxon>
        <taxon>Pezizomycotina</taxon>
        <taxon>Leotiomycetes</taxon>
        <taxon>Helotiales</taxon>
        <taxon>Sclerotiniaceae</taxon>
        <taxon>Monilinia</taxon>
    </lineage>
</organism>
<dbReference type="AlphaFoldDB" id="A0A5M9K0U3"/>
<dbReference type="Proteomes" id="UP000322873">
    <property type="component" value="Unassembled WGS sequence"/>
</dbReference>
<feature type="region of interest" description="Disordered" evidence="1">
    <location>
        <begin position="24"/>
        <end position="82"/>
    </location>
</feature>
<reference evidence="2 3" key="1">
    <citation type="submission" date="2019-06" db="EMBL/GenBank/DDBJ databases">
        <title>Genome Sequence of the Brown Rot Fungal Pathogen Monilinia fructicola.</title>
        <authorList>
            <person name="De Miccolis Angelini R.M."/>
            <person name="Landi L."/>
            <person name="Abate D."/>
            <person name="Pollastro S."/>
            <person name="Romanazzi G."/>
            <person name="Faretra F."/>
        </authorList>
    </citation>
    <scope>NUCLEOTIDE SEQUENCE [LARGE SCALE GENOMIC DNA]</scope>
    <source>
        <strain evidence="2 3">Mfrc123</strain>
    </source>
</reference>
<sequence length="82" mass="9298">MNYTTGHQHSPIEHLTNEIEQIQRKETSLEKDSHRSIDASPPQQQNVPSFPQPIPTLIRFSLSPASHNSTKPYSTLSEFARS</sequence>
<comment type="caution">
    <text evidence="2">The sequence shown here is derived from an EMBL/GenBank/DDBJ whole genome shotgun (WGS) entry which is preliminary data.</text>
</comment>